<organism evidence="1 2">
    <name type="scientific">Suillus luteus UH-Slu-Lm8-n1</name>
    <dbReference type="NCBI Taxonomy" id="930992"/>
    <lineage>
        <taxon>Eukaryota</taxon>
        <taxon>Fungi</taxon>
        <taxon>Dikarya</taxon>
        <taxon>Basidiomycota</taxon>
        <taxon>Agaricomycotina</taxon>
        <taxon>Agaricomycetes</taxon>
        <taxon>Agaricomycetidae</taxon>
        <taxon>Boletales</taxon>
        <taxon>Suillineae</taxon>
        <taxon>Suillaceae</taxon>
        <taxon>Suillus</taxon>
    </lineage>
</organism>
<dbReference type="AlphaFoldDB" id="A0A0D0ASS8"/>
<reference evidence="1 2" key="1">
    <citation type="submission" date="2014-04" db="EMBL/GenBank/DDBJ databases">
        <authorList>
            <consortium name="DOE Joint Genome Institute"/>
            <person name="Kuo A."/>
            <person name="Ruytinx J."/>
            <person name="Rineau F."/>
            <person name="Colpaert J."/>
            <person name="Kohler A."/>
            <person name="Nagy L.G."/>
            <person name="Floudas D."/>
            <person name="Copeland A."/>
            <person name="Barry K.W."/>
            <person name="Cichocki N."/>
            <person name="Veneault-Fourrey C."/>
            <person name="LaButti K."/>
            <person name="Lindquist E.A."/>
            <person name="Lipzen A."/>
            <person name="Lundell T."/>
            <person name="Morin E."/>
            <person name="Murat C."/>
            <person name="Sun H."/>
            <person name="Tunlid A."/>
            <person name="Henrissat B."/>
            <person name="Grigoriev I.V."/>
            <person name="Hibbett D.S."/>
            <person name="Martin F."/>
            <person name="Nordberg H.P."/>
            <person name="Cantor M.N."/>
            <person name="Hua S.X."/>
        </authorList>
    </citation>
    <scope>NUCLEOTIDE SEQUENCE [LARGE SCALE GENOMIC DNA]</scope>
    <source>
        <strain evidence="1 2">UH-Slu-Lm8-n1</strain>
    </source>
</reference>
<sequence>VPKGWTTKLVNPHNVENMLHYSTGLTASLELAETNGSRYVFLSGKNYYIWNTTSQDGWRIVNVKSRDELYTQLAMGRGGLKLEELPD</sequence>
<dbReference type="HOGENOM" id="CLU_180246_0_0_1"/>
<protein>
    <submittedName>
        <fullName evidence="1">Uncharacterized protein</fullName>
    </submittedName>
</protein>
<gene>
    <name evidence="1" type="ORF">CY34DRAFT_58324</name>
</gene>
<dbReference type="OrthoDB" id="2685748at2759"/>
<name>A0A0D0ASS8_9AGAM</name>
<feature type="non-terminal residue" evidence="1">
    <location>
        <position position="1"/>
    </location>
</feature>
<proteinExistence type="predicted"/>
<dbReference type="EMBL" id="KN835281">
    <property type="protein sequence ID" value="KIK41039.1"/>
    <property type="molecule type" value="Genomic_DNA"/>
</dbReference>
<evidence type="ECO:0000313" key="2">
    <source>
        <dbReference type="Proteomes" id="UP000054485"/>
    </source>
</evidence>
<dbReference type="InParanoid" id="A0A0D0ASS8"/>
<feature type="non-terminal residue" evidence="1">
    <location>
        <position position="87"/>
    </location>
</feature>
<accession>A0A0D0ASS8</accession>
<dbReference type="Proteomes" id="UP000054485">
    <property type="component" value="Unassembled WGS sequence"/>
</dbReference>
<evidence type="ECO:0000313" key="1">
    <source>
        <dbReference type="EMBL" id="KIK41039.1"/>
    </source>
</evidence>
<keyword evidence="2" id="KW-1185">Reference proteome</keyword>
<reference evidence="2" key="2">
    <citation type="submission" date="2015-01" db="EMBL/GenBank/DDBJ databases">
        <title>Evolutionary Origins and Diversification of the Mycorrhizal Mutualists.</title>
        <authorList>
            <consortium name="DOE Joint Genome Institute"/>
            <consortium name="Mycorrhizal Genomics Consortium"/>
            <person name="Kohler A."/>
            <person name="Kuo A."/>
            <person name="Nagy L.G."/>
            <person name="Floudas D."/>
            <person name="Copeland A."/>
            <person name="Barry K.W."/>
            <person name="Cichocki N."/>
            <person name="Veneault-Fourrey C."/>
            <person name="LaButti K."/>
            <person name="Lindquist E.A."/>
            <person name="Lipzen A."/>
            <person name="Lundell T."/>
            <person name="Morin E."/>
            <person name="Murat C."/>
            <person name="Riley R."/>
            <person name="Ohm R."/>
            <person name="Sun H."/>
            <person name="Tunlid A."/>
            <person name="Henrissat B."/>
            <person name="Grigoriev I.V."/>
            <person name="Hibbett D.S."/>
            <person name="Martin F."/>
        </authorList>
    </citation>
    <scope>NUCLEOTIDE SEQUENCE [LARGE SCALE GENOMIC DNA]</scope>
    <source>
        <strain evidence="2">UH-Slu-Lm8-n1</strain>
    </source>
</reference>